<evidence type="ECO:0000256" key="7">
    <source>
        <dbReference type="RuleBase" id="RU000406"/>
    </source>
</evidence>
<name>A0A1S3FJF1_DIPOR</name>
<dbReference type="CDD" id="cd04365">
    <property type="entry name" value="IlGF_relaxin_like"/>
    <property type="match status" value="1"/>
</dbReference>
<dbReference type="Proteomes" id="UP000081671">
    <property type="component" value="Unplaced"/>
</dbReference>
<protein>
    <submittedName>
        <fullName evidence="11">Insulin-like peptide INSL5</fullName>
    </submittedName>
</protein>
<evidence type="ECO:0000313" key="10">
    <source>
        <dbReference type="Proteomes" id="UP000081671"/>
    </source>
</evidence>
<dbReference type="SMART" id="SM00078">
    <property type="entry name" value="IlGF"/>
    <property type="match status" value="1"/>
</dbReference>
<reference evidence="11" key="1">
    <citation type="submission" date="2025-08" db="UniProtKB">
        <authorList>
            <consortium name="RefSeq"/>
        </authorList>
    </citation>
    <scope>IDENTIFICATION</scope>
    <source>
        <tissue evidence="11">Kidney</tissue>
    </source>
</reference>
<dbReference type="RefSeq" id="XP_012876027.1">
    <property type="nucleotide sequence ID" value="XM_013020573.1"/>
</dbReference>
<keyword evidence="5" id="KW-0372">Hormone</keyword>
<dbReference type="GeneID" id="105988838"/>
<dbReference type="FunCoup" id="A0A1S3FJF1">
    <property type="interactions" value="369"/>
</dbReference>
<feature type="chain" id="PRO_5010288084" evidence="8">
    <location>
        <begin position="21"/>
        <end position="135"/>
    </location>
</feature>
<proteinExistence type="inferred from homology"/>
<comment type="similarity">
    <text evidence="2 7">Belongs to the insulin family.</text>
</comment>
<feature type="domain" description="Insulin-like" evidence="9">
    <location>
        <begin position="26"/>
        <end position="135"/>
    </location>
</feature>
<evidence type="ECO:0000256" key="5">
    <source>
        <dbReference type="ARBA" id="ARBA00022702"/>
    </source>
</evidence>
<evidence type="ECO:0000259" key="9">
    <source>
        <dbReference type="SMART" id="SM00078"/>
    </source>
</evidence>
<dbReference type="InterPro" id="IPR036438">
    <property type="entry name" value="Insulin-like_sf"/>
</dbReference>
<keyword evidence="6" id="KW-1015">Disulfide bond</keyword>
<evidence type="ECO:0000256" key="8">
    <source>
        <dbReference type="SAM" id="SignalP"/>
    </source>
</evidence>
<keyword evidence="4 7" id="KW-0964">Secreted</keyword>
<evidence type="ECO:0000256" key="6">
    <source>
        <dbReference type="ARBA" id="ARBA00023157"/>
    </source>
</evidence>
<dbReference type="GO" id="GO:2000253">
    <property type="term" value="P:positive regulation of feeding behavior"/>
    <property type="evidence" value="ECO:0007669"/>
    <property type="project" value="TreeGrafter"/>
</dbReference>
<dbReference type="GO" id="GO:0001664">
    <property type="term" value="F:G protein-coupled receptor binding"/>
    <property type="evidence" value="ECO:0007669"/>
    <property type="project" value="TreeGrafter"/>
</dbReference>
<evidence type="ECO:0000256" key="1">
    <source>
        <dbReference type="ARBA" id="ARBA00004613"/>
    </source>
</evidence>
<dbReference type="SUPFAM" id="SSF56994">
    <property type="entry name" value="Insulin-like"/>
    <property type="match status" value="1"/>
</dbReference>
<evidence type="ECO:0000313" key="11">
    <source>
        <dbReference type="RefSeq" id="XP_012876027.1"/>
    </source>
</evidence>
<dbReference type="KEGG" id="dord:105988838"/>
<dbReference type="InterPro" id="IPR022353">
    <property type="entry name" value="Insulin_CS"/>
</dbReference>
<organism evidence="10 11">
    <name type="scientific">Dipodomys ordii</name>
    <name type="common">Ord's kangaroo rat</name>
    <dbReference type="NCBI Taxonomy" id="10020"/>
    <lineage>
        <taxon>Eukaryota</taxon>
        <taxon>Metazoa</taxon>
        <taxon>Chordata</taxon>
        <taxon>Craniata</taxon>
        <taxon>Vertebrata</taxon>
        <taxon>Euteleostomi</taxon>
        <taxon>Mammalia</taxon>
        <taxon>Eutheria</taxon>
        <taxon>Euarchontoglires</taxon>
        <taxon>Glires</taxon>
        <taxon>Rodentia</taxon>
        <taxon>Castorimorpha</taxon>
        <taxon>Heteromyidae</taxon>
        <taxon>Dipodomyinae</taxon>
        <taxon>Dipodomys</taxon>
    </lineage>
</organism>
<sequence length="135" mass="15561">MKVSLFTLFLFSVLLAISEGKSEKTVRLCGLEYVRTVVYICASSRWRRRLEGTPQVTQAERRDLFHLGTRHEASGEDIAYNLPKEDFSGEKYNHDRQITPKELWESKKHSVKSRQDLQTLCCIEGCTMTNLSTLC</sequence>
<keyword evidence="10" id="KW-1185">Reference proteome</keyword>
<dbReference type="GO" id="GO:0005179">
    <property type="term" value="F:hormone activity"/>
    <property type="evidence" value="ECO:0007669"/>
    <property type="project" value="UniProtKB-KW"/>
</dbReference>
<dbReference type="PROSITE" id="PS00262">
    <property type="entry name" value="INSULIN"/>
    <property type="match status" value="1"/>
</dbReference>
<dbReference type="GO" id="GO:0005576">
    <property type="term" value="C:extracellular region"/>
    <property type="evidence" value="ECO:0007669"/>
    <property type="project" value="UniProtKB-SubCell"/>
</dbReference>
<dbReference type="PANTHER" id="PTHR20968">
    <property type="entry name" value="ILGF DOMAIN-CONTAINING PROTEIN"/>
    <property type="match status" value="1"/>
</dbReference>
<comment type="subcellular location">
    <subcellularLocation>
        <location evidence="1 7">Secreted</location>
    </subcellularLocation>
</comment>
<comment type="subunit">
    <text evidence="3">Heterodimer of a B chain and an A chain linked by two disulfide bonds.</text>
</comment>
<dbReference type="InterPro" id="IPR016179">
    <property type="entry name" value="Insulin-like"/>
</dbReference>
<dbReference type="PANTHER" id="PTHR20968:SF2">
    <property type="entry name" value="INSULIN-LIKE PEPTIDE INSL5"/>
    <property type="match status" value="1"/>
</dbReference>
<dbReference type="AlphaFoldDB" id="A0A1S3FJF1"/>
<dbReference type="InParanoid" id="A0A1S3FJF1"/>
<dbReference type="InterPro" id="IPR051777">
    <property type="entry name" value="Insulin-like_neuro_ligands"/>
</dbReference>
<feature type="signal peptide" evidence="8">
    <location>
        <begin position="1"/>
        <end position="20"/>
    </location>
</feature>
<accession>A0A1S3FJF1</accession>
<dbReference type="CTD" id="10022"/>
<gene>
    <name evidence="11" type="primary">Insl5</name>
</gene>
<evidence type="ECO:0000256" key="3">
    <source>
        <dbReference type="ARBA" id="ARBA00011207"/>
    </source>
</evidence>
<dbReference type="Pfam" id="PF00049">
    <property type="entry name" value="Insulin"/>
    <property type="match status" value="1"/>
</dbReference>
<dbReference type="OrthoDB" id="9443437at2759"/>
<keyword evidence="8" id="KW-0732">Signal</keyword>
<evidence type="ECO:0000256" key="4">
    <source>
        <dbReference type="ARBA" id="ARBA00022525"/>
    </source>
</evidence>
<evidence type="ECO:0000256" key="2">
    <source>
        <dbReference type="ARBA" id="ARBA00009034"/>
    </source>
</evidence>